<dbReference type="Proteomes" id="UP000188145">
    <property type="component" value="Chromosome"/>
</dbReference>
<dbReference type="SUPFAM" id="SSF56784">
    <property type="entry name" value="HAD-like"/>
    <property type="match status" value="1"/>
</dbReference>
<dbReference type="InterPro" id="IPR023214">
    <property type="entry name" value="HAD_sf"/>
</dbReference>
<comment type="similarity">
    <text evidence="2">Belongs to the HAD-like hydrolase superfamily. CbbY/CbbZ/Gph/YieH family.</text>
</comment>
<dbReference type="AlphaFoldDB" id="A0A1Q2CQF5"/>
<dbReference type="InterPro" id="IPR006439">
    <property type="entry name" value="HAD-SF_hydro_IA"/>
</dbReference>
<accession>A0A1Q2CQF5</accession>
<evidence type="ECO:0000256" key="1">
    <source>
        <dbReference type="ARBA" id="ARBA00001946"/>
    </source>
</evidence>
<comment type="cofactor">
    <cofactor evidence="1">
        <name>Mg(2+)</name>
        <dbReference type="ChEBI" id="CHEBI:18420"/>
    </cofactor>
</comment>
<keyword evidence="6" id="KW-1185">Reference proteome</keyword>
<dbReference type="SFLD" id="SFLDG01129">
    <property type="entry name" value="C1.5:_HAD__Beta-PGM__Phosphata"/>
    <property type="match status" value="1"/>
</dbReference>
<dbReference type="NCBIfam" id="TIGR01509">
    <property type="entry name" value="HAD-SF-IA-v3"/>
    <property type="match status" value="1"/>
</dbReference>
<evidence type="ECO:0000313" key="5">
    <source>
        <dbReference type="EMBL" id="AQP48359.1"/>
    </source>
</evidence>
<keyword evidence="4" id="KW-0460">Magnesium</keyword>
<dbReference type="InterPro" id="IPR036412">
    <property type="entry name" value="HAD-like_sf"/>
</dbReference>
<dbReference type="InterPro" id="IPR051600">
    <property type="entry name" value="Beta-PGM-like"/>
</dbReference>
<reference evidence="6" key="1">
    <citation type="submission" date="2017-02" db="EMBL/GenBank/DDBJ databases">
        <title>Tessaracoccus aquaemaris sp. nov., isolated from the intestine of a Korean rockfish, Sebastes schlegelii, in a marine aquaculture pond.</title>
        <authorList>
            <person name="Tak E.J."/>
            <person name="Bae J.-W."/>
        </authorList>
    </citation>
    <scope>NUCLEOTIDE SEQUENCE [LARGE SCALE GENOMIC DNA]</scope>
    <source>
        <strain evidence="6">NSG39</strain>
    </source>
</reference>
<dbReference type="InterPro" id="IPR023198">
    <property type="entry name" value="PGP-like_dom2"/>
</dbReference>
<dbReference type="STRING" id="1332264.BW730_13455"/>
<dbReference type="GO" id="GO:0046872">
    <property type="term" value="F:metal ion binding"/>
    <property type="evidence" value="ECO:0007669"/>
    <property type="project" value="UniProtKB-KW"/>
</dbReference>
<evidence type="ECO:0000256" key="3">
    <source>
        <dbReference type="ARBA" id="ARBA00022723"/>
    </source>
</evidence>
<evidence type="ECO:0000313" key="6">
    <source>
        <dbReference type="Proteomes" id="UP000188145"/>
    </source>
</evidence>
<keyword evidence="3" id="KW-0479">Metal-binding</keyword>
<dbReference type="KEGG" id="tes:BW730_13455"/>
<protein>
    <submittedName>
        <fullName evidence="5">HAD family hydrolase</fullName>
    </submittedName>
</protein>
<dbReference type="OrthoDB" id="9797743at2"/>
<dbReference type="PANTHER" id="PTHR46193">
    <property type="entry name" value="6-PHOSPHOGLUCONATE PHOSPHATASE"/>
    <property type="match status" value="1"/>
</dbReference>
<name>A0A1Q2CQF5_9ACTN</name>
<dbReference type="PANTHER" id="PTHR46193:SF10">
    <property type="entry name" value="6-PHOSPHOGLUCONATE PHOSPHATASE"/>
    <property type="match status" value="1"/>
</dbReference>
<dbReference type="SFLD" id="SFLDS00003">
    <property type="entry name" value="Haloacid_Dehalogenase"/>
    <property type="match status" value="1"/>
</dbReference>
<dbReference type="EMBL" id="CP019606">
    <property type="protein sequence ID" value="AQP48359.1"/>
    <property type="molecule type" value="Genomic_DNA"/>
</dbReference>
<dbReference type="Gene3D" id="1.10.150.240">
    <property type="entry name" value="Putative phosphatase, domain 2"/>
    <property type="match status" value="1"/>
</dbReference>
<dbReference type="Pfam" id="PF00702">
    <property type="entry name" value="Hydrolase"/>
    <property type="match status" value="1"/>
</dbReference>
<proteinExistence type="inferred from homology"/>
<dbReference type="GO" id="GO:0016787">
    <property type="term" value="F:hydrolase activity"/>
    <property type="evidence" value="ECO:0007669"/>
    <property type="project" value="UniProtKB-KW"/>
</dbReference>
<organism evidence="5 6">
    <name type="scientific">Tessaracoccus aquimaris</name>
    <dbReference type="NCBI Taxonomy" id="1332264"/>
    <lineage>
        <taxon>Bacteria</taxon>
        <taxon>Bacillati</taxon>
        <taxon>Actinomycetota</taxon>
        <taxon>Actinomycetes</taxon>
        <taxon>Propionibacteriales</taxon>
        <taxon>Propionibacteriaceae</taxon>
        <taxon>Tessaracoccus</taxon>
    </lineage>
</organism>
<evidence type="ECO:0000256" key="4">
    <source>
        <dbReference type="ARBA" id="ARBA00022842"/>
    </source>
</evidence>
<gene>
    <name evidence="5" type="ORF">BW730_13455</name>
</gene>
<evidence type="ECO:0000256" key="2">
    <source>
        <dbReference type="ARBA" id="ARBA00006171"/>
    </source>
</evidence>
<sequence>MSTPGFSAVLFDCDGILVNSEPITNSVLREMLHELGWEISEEDCIRHFVGTSFIDEWEIIHEHTGYRIDHDWILGFRERRNAALVARLEPVAGAVDAVRSIAERFPVACVSGADRGKIDMQLAMAGLTEVFGDRVFSGMELPRSKPAPDVYLAAASAMGIDPTTAAVVEDSSSGVRAGVAAGATVFGYAPGEPTYLSPDELTALGAAAVFDSMDALPGLVSVGRPAA</sequence>
<dbReference type="RefSeq" id="WP_077686691.1">
    <property type="nucleotide sequence ID" value="NZ_CP019606.1"/>
</dbReference>
<keyword evidence="5" id="KW-0378">Hydrolase</keyword>
<dbReference type="Gene3D" id="3.40.50.1000">
    <property type="entry name" value="HAD superfamily/HAD-like"/>
    <property type="match status" value="1"/>
</dbReference>